<dbReference type="STRING" id="320771.Cflav_PD5284"/>
<accession>B9XCI1</accession>
<dbReference type="Proteomes" id="UP000003688">
    <property type="component" value="Unassembled WGS sequence"/>
</dbReference>
<dbReference type="RefSeq" id="WP_007413529.1">
    <property type="nucleotide sequence ID" value="NZ_ABOX02000004.1"/>
</dbReference>
<dbReference type="AlphaFoldDB" id="B9XCI1"/>
<comment type="caution">
    <text evidence="1">The sequence shown here is derived from an EMBL/GenBank/DDBJ whole genome shotgun (WGS) entry which is preliminary data.</text>
</comment>
<reference evidence="1 2" key="1">
    <citation type="journal article" date="2011" name="J. Bacteriol.">
        <title>Genome sequence of 'Pedosphaera parvula' Ellin514, an aerobic Verrucomicrobial isolate from pasture soil.</title>
        <authorList>
            <person name="Kant R."/>
            <person name="van Passel M.W."/>
            <person name="Sangwan P."/>
            <person name="Palva A."/>
            <person name="Lucas S."/>
            <person name="Copeland A."/>
            <person name="Lapidus A."/>
            <person name="Glavina Del Rio T."/>
            <person name="Dalin E."/>
            <person name="Tice H."/>
            <person name="Bruce D."/>
            <person name="Goodwin L."/>
            <person name="Pitluck S."/>
            <person name="Chertkov O."/>
            <person name="Larimer F.W."/>
            <person name="Land M.L."/>
            <person name="Hauser L."/>
            <person name="Brettin T.S."/>
            <person name="Detter J.C."/>
            <person name="Han S."/>
            <person name="de Vos W.M."/>
            <person name="Janssen P.H."/>
            <person name="Smidt H."/>
        </authorList>
    </citation>
    <scope>NUCLEOTIDE SEQUENCE [LARGE SCALE GENOMIC DNA]</scope>
    <source>
        <strain evidence="1 2">Ellin514</strain>
    </source>
</reference>
<proteinExistence type="predicted"/>
<evidence type="ECO:0000313" key="2">
    <source>
        <dbReference type="Proteomes" id="UP000003688"/>
    </source>
</evidence>
<keyword evidence="2" id="KW-1185">Reference proteome</keyword>
<sequence length="134" mass="15497">MQEKKMDQLIQQLETYTECWKQFNYFVNLARTKKFGSEDEGQFLETKTVIVQQLESILASIEAGTPAKDEVLGLIGNAPSLRFLGEMNDSALRNLESQWHKLYIGWHSVLGQLKVQRQHLESKTIFGSMFEKKK</sequence>
<name>B9XCI1_PEDPL</name>
<dbReference type="EMBL" id="ABOX02000004">
    <property type="protein sequence ID" value="EEF62649.1"/>
    <property type="molecule type" value="Genomic_DNA"/>
</dbReference>
<dbReference type="OrthoDB" id="194911at2"/>
<gene>
    <name evidence="1" type="ORF">Cflav_PD5284</name>
</gene>
<evidence type="ECO:0000313" key="1">
    <source>
        <dbReference type="EMBL" id="EEF62649.1"/>
    </source>
</evidence>
<organism evidence="1 2">
    <name type="scientific">Pedosphaera parvula (strain Ellin514)</name>
    <dbReference type="NCBI Taxonomy" id="320771"/>
    <lineage>
        <taxon>Bacteria</taxon>
        <taxon>Pseudomonadati</taxon>
        <taxon>Verrucomicrobiota</taxon>
        <taxon>Pedosphaerae</taxon>
        <taxon>Pedosphaerales</taxon>
        <taxon>Pedosphaeraceae</taxon>
        <taxon>Pedosphaera</taxon>
    </lineage>
</organism>
<protein>
    <submittedName>
        <fullName evidence="1">Uncharacterized protein</fullName>
    </submittedName>
</protein>